<comment type="caution">
    <text evidence="1">The sequence shown here is derived from an EMBL/GenBank/DDBJ whole genome shotgun (WGS) entry which is preliminary data.</text>
</comment>
<name>W1J9Y9_9GAMM</name>
<dbReference type="EMBL" id="CBXE010000490">
    <property type="protein sequence ID" value="CDL87514.1"/>
    <property type="molecule type" value="Genomic_DNA"/>
</dbReference>
<gene>
    <name evidence="1" type="ORF">XCR1_930019</name>
</gene>
<evidence type="ECO:0000313" key="1">
    <source>
        <dbReference type="EMBL" id="CDL87514.1"/>
    </source>
</evidence>
<dbReference type="RefSeq" id="WP_038269429.1">
    <property type="nucleotide sequence ID" value="NZ_CAWLVK010000490.1"/>
</dbReference>
<dbReference type="OrthoDB" id="6444966at2"/>
<proteinExistence type="predicted"/>
<protein>
    <submittedName>
        <fullName evidence="1">Uncharacterized protein</fullName>
    </submittedName>
</protein>
<sequence length="101" mass="11314">MHKDTMNYNDNDEPHGPFVADGNVIYIDVAAPDKDNIYVTIENTDTRITLHDAQLAYGINGDIGSKLLSVLEMALVYNKKVRVMGYGDERGSFIESVMIFK</sequence>
<dbReference type="AlphaFoldDB" id="W1J9Y9"/>
<accession>W1J9Y9</accession>
<evidence type="ECO:0000313" key="2">
    <source>
        <dbReference type="Proteomes" id="UP000019197"/>
    </source>
</evidence>
<organism evidence="1 2">
    <name type="scientific">Xenorhabdus cabanillasii JM26</name>
    <dbReference type="NCBI Taxonomy" id="1427517"/>
    <lineage>
        <taxon>Bacteria</taxon>
        <taxon>Pseudomonadati</taxon>
        <taxon>Pseudomonadota</taxon>
        <taxon>Gammaproteobacteria</taxon>
        <taxon>Enterobacterales</taxon>
        <taxon>Morganellaceae</taxon>
        <taxon>Xenorhabdus</taxon>
    </lineage>
</organism>
<reference evidence="1 2" key="1">
    <citation type="submission" date="2013-11" db="EMBL/GenBank/DDBJ databases">
        <title>Draft genome sequence and annotation of the entomopathogenic bacterium, Xenorhabdus cabanillasi strain JM26.</title>
        <authorList>
            <person name="Gualtieri M."/>
            <person name="Ogier J.C."/>
            <person name="Pages S."/>
            <person name="Givaudan A."/>
            <person name="Gaudriault S."/>
        </authorList>
    </citation>
    <scope>NUCLEOTIDE SEQUENCE [LARGE SCALE GENOMIC DNA]</scope>
    <source>
        <strain evidence="1 2">JM26</strain>
    </source>
</reference>
<dbReference type="Proteomes" id="UP000019197">
    <property type="component" value="Unassembled WGS sequence"/>
</dbReference>